<protein>
    <submittedName>
        <fullName evidence="2">Uncharacterized protein</fullName>
    </submittedName>
</protein>
<dbReference type="AlphaFoldDB" id="A0AAV5VR31"/>
<organism evidence="2 3">
    <name type="scientific">Pristionchus fissidentatus</name>
    <dbReference type="NCBI Taxonomy" id="1538716"/>
    <lineage>
        <taxon>Eukaryota</taxon>
        <taxon>Metazoa</taxon>
        <taxon>Ecdysozoa</taxon>
        <taxon>Nematoda</taxon>
        <taxon>Chromadorea</taxon>
        <taxon>Rhabditida</taxon>
        <taxon>Rhabditina</taxon>
        <taxon>Diplogasteromorpha</taxon>
        <taxon>Diplogasteroidea</taxon>
        <taxon>Neodiplogasteridae</taxon>
        <taxon>Pristionchus</taxon>
    </lineage>
</organism>
<feature type="compositionally biased region" description="Acidic residues" evidence="1">
    <location>
        <begin position="144"/>
        <end position="154"/>
    </location>
</feature>
<feature type="non-terminal residue" evidence="2">
    <location>
        <position position="1"/>
    </location>
</feature>
<reference evidence="2" key="1">
    <citation type="submission" date="2023-10" db="EMBL/GenBank/DDBJ databases">
        <title>Genome assembly of Pristionchus species.</title>
        <authorList>
            <person name="Yoshida K."/>
            <person name="Sommer R.J."/>
        </authorList>
    </citation>
    <scope>NUCLEOTIDE SEQUENCE</scope>
    <source>
        <strain evidence="2">RS5133</strain>
    </source>
</reference>
<name>A0AAV5VR31_9BILA</name>
<sequence length="165" mass="18356">VSILDMVSQTIAVRFDEALPHSEEAVKVFLRSMGLEATSVFHYCMGSEYPIRGIIDYPGHYVAYVNPSLSQPSSTHTIYPAKNELARPESKPVVNHAVDPPPPADDKKLHLTSPNDEQAHHSASFDDDTDELTLNIKYDNGEVEREEVVEEEESLNVTPIDVTPL</sequence>
<proteinExistence type="predicted"/>
<evidence type="ECO:0000313" key="3">
    <source>
        <dbReference type="Proteomes" id="UP001432322"/>
    </source>
</evidence>
<accession>A0AAV5VR31</accession>
<comment type="caution">
    <text evidence="2">The sequence shown here is derived from an EMBL/GenBank/DDBJ whole genome shotgun (WGS) entry which is preliminary data.</text>
</comment>
<dbReference type="Proteomes" id="UP001432322">
    <property type="component" value="Unassembled WGS sequence"/>
</dbReference>
<feature type="region of interest" description="Disordered" evidence="1">
    <location>
        <begin position="84"/>
        <end position="165"/>
    </location>
</feature>
<evidence type="ECO:0000256" key="1">
    <source>
        <dbReference type="SAM" id="MobiDB-lite"/>
    </source>
</evidence>
<gene>
    <name evidence="2" type="ORF">PFISCL1PPCAC_12101</name>
</gene>
<feature type="non-terminal residue" evidence="2">
    <location>
        <position position="165"/>
    </location>
</feature>
<keyword evidence="3" id="KW-1185">Reference proteome</keyword>
<dbReference type="EMBL" id="BTSY01000003">
    <property type="protein sequence ID" value="GMT20804.1"/>
    <property type="molecule type" value="Genomic_DNA"/>
</dbReference>
<evidence type="ECO:0000313" key="2">
    <source>
        <dbReference type="EMBL" id="GMT20804.1"/>
    </source>
</evidence>